<comment type="caution">
    <text evidence="5">The sequence shown here is derived from an EMBL/GenBank/DDBJ whole genome shotgun (WGS) entry which is preliminary data.</text>
</comment>
<dbReference type="RefSeq" id="WP_113872653.1">
    <property type="nucleotide sequence ID" value="NZ_QNRF01000001.1"/>
</dbReference>
<dbReference type="GO" id="GO:0004315">
    <property type="term" value="F:3-oxoacyl-[acyl-carrier-protein] synthase activity"/>
    <property type="evidence" value="ECO:0007669"/>
    <property type="project" value="InterPro"/>
</dbReference>
<dbReference type="InterPro" id="IPR013751">
    <property type="entry name" value="ACP_syn_III_N"/>
</dbReference>
<dbReference type="Gene3D" id="3.40.47.10">
    <property type="match status" value="1"/>
</dbReference>
<dbReference type="GO" id="GO:0044550">
    <property type="term" value="P:secondary metabolite biosynthetic process"/>
    <property type="evidence" value="ECO:0007669"/>
    <property type="project" value="TreeGrafter"/>
</dbReference>
<evidence type="ECO:0000259" key="3">
    <source>
        <dbReference type="Pfam" id="PF08541"/>
    </source>
</evidence>
<dbReference type="AlphaFoldDB" id="A0A366D6R9"/>
<dbReference type="CDD" id="cd00830">
    <property type="entry name" value="KAS_III"/>
    <property type="match status" value="1"/>
</dbReference>
<gene>
    <name evidence="5" type="ORF">DFP76_10116</name>
</gene>
<dbReference type="GO" id="GO:0006633">
    <property type="term" value="P:fatty acid biosynthetic process"/>
    <property type="evidence" value="ECO:0007669"/>
    <property type="project" value="InterPro"/>
</dbReference>
<protein>
    <submittedName>
        <fullName evidence="5">3-oxoacyl-[acyl-carrier-protein] synthase-3</fullName>
    </submittedName>
</protein>
<evidence type="ECO:0000259" key="4">
    <source>
        <dbReference type="Pfam" id="PF08545"/>
    </source>
</evidence>
<evidence type="ECO:0000313" key="5">
    <source>
        <dbReference type="EMBL" id="RBO85742.1"/>
    </source>
</evidence>
<dbReference type="OrthoDB" id="4336181at2"/>
<proteinExistence type="predicted"/>
<dbReference type="SUPFAM" id="SSF53901">
    <property type="entry name" value="Thiolase-like"/>
    <property type="match status" value="1"/>
</dbReference>
<keyword evidence="6" id="KW-1185">Reference proteome</keyword>
<keyword evidence="1" id="KW-0808">Transferase</keyword>
<sequence>MIGIRAIGSYLPENKINNVEQARQFGESDDFISTKIGALQLPCMPDGMETSDMAVAAVKVLVQDHDLDLETVDAVVVVTQNGDGSGLPHTAAIVQDKLDLKGRVAAFDLSLGCSGYVYGLSVVKGLMEQAGLKNALLITADPYSKIIDRKDRITTLLFGDAATATWLTEESEWKFGKPLLDTDGSGASNLLVNDKTLSMNGRQVFNFASKKVPKQIRDYLESNNLQMTDIDIYCLHQGSASIVDAIAKRFPEVSDRFISDIRNTGNTISSSIPFLLQNVLNKDNVQKVLMSGFGVGLSWATNMLYREERNDK</sequence>
<name>A0A366D6R9_9GAMM</name>
<dbReference type="Pfam" id="PF08541">
    <property type="entry name" value="ACP_syn_III_C"/>
    <property type="match status" value="1"/>
</dbReference>
<organism evidence="5 6">
    <name type="scientific">Marinomonas aquiplantarum</name>
    <dbReference type="NCBI Taxonomy" id="491951"/>
    <lineage>
        <taxon>Bacteria</taxon>
        <taxon>Pseudomonadati</taxon>
        <taxon>Pseudomonadota</taxon>
        <taxon>Gammaproteobacteria</taxon>
        <taxon>Oceanospirillales</taxon>
        <taxon>Oceanospirillaceae</taxon>
        <taxon>Marinomonas</taxon>
    </lineage>
</organism>
<evidence type="ECO:0000313" key="6">
    <source>
        <dbReference type="Proteomes" id="UP000252086"/>
    </source>
</evidence>
<dbReference type="PANTHER" id="PTHR34069">
    <property type="entry name" value="3-OXOACYL-[ACYL-CARRIER-PROTEIN] SYNTHASE 3"/>
    <property type="match status" value="1"/>
</dbReference>
<dbReference type="InterPro" id="IPR013747">
    <property type="entry name" value="ACP_syn_III_C"/>
</dbReference>
<feature type="domain" description="Beta-ketoacyl-[acyl-carrier-protein] synthase III C-terminal" evidence="3">
    <location>
        <begin position="220"/>
        <end position="302"/>
    </location>
</feature>
<feature type="domain" description="Beta-ketoacyl-[acyl-carrier-protein] synthase III N-terminal" evidence="4">
    <location>
        <begin position="107"/>
        <end position="184"/>
    </location>
</feature>
<keyword evidence="2" id="KW-0012">Acyltransferase</keyword>
<reference evidence="5 6" key="1">
    <citation type="submission" date="2018-06" db="EMBL/GenBank/DDBJ databases">
        <title>Genomic Encyclopedia of Type Strains, Phase III (KMG-III): the genomes of soil and plant-associated and newly described type strains.</title>
        <authorList>
            <person name="Whitman W."/>
        </authorList>
    </citation>
    <scope>NUCLEOTIDE SEQUENCE [LARGE SCALE GENOMIC DNA]</scope>
    <source>
        <strain evidence="5 6">CECT 7732</strain>
    </source>
</reference>
<dbReference type="PANTHER" id="PTHR34069:SF2">
    <property type="entry name" value="BETA-KETOACYL-[ACYL-CARRIER-PROTEIN] SYNTHASE III"/>
    <property type="match status" value="1"/>
</dbReference>
<dbReference type="Pfam" id="PF08545">
    <property type="entry name" value="ACP_syn_III"/>
    <property type="match status" value="1"/>
</dbReference>
<dbReference type="Proteomes" id="UP000252086">
    <property type="component" value="Unassembled WGS sequence"/>
</dbReference>
<evidence type="ECO:0000256" key="1">
    <source>
        <dbReference type="ARBA" id="ARBA00022679"/>
    </source>
</evidence>
<dbReference type="InterPro" id="IPR016039">
    <property type="entry name" value="Thiolase-like"/>
</dbReference>
<accession>A0A366D6R9</accession>
<dbReference type="EMBL" id="QNRF01000001">
    <property type="protein sequence ID" value="RBO85742.1"/>
    <property type="molecule type" value="Genomic_DNA"/>
</dbReference>
<evidence type="ECO:0000256" key="2">
    <source>
        <dbReference type="ARBA" id="ARBA00023315"/>
    </source>
</evidence>